<dbReference type="GO" id="GO:0000287">
    <property type="term" value="F:magnesium ion binding"/>
    <property type="evidence" value="ECO:0007669"/>
    <property type="project" value="InterPro"/>
</dbReference>
<evidence type="ECO:0000256" key="6">
    <source>
        <dbReference type="ARBA" id="ARBA00022840"/>
    </source>
</evidence>
<keyword evidence="3 12" id="KW-0436">Ligase</keyword>
<dbReference type="Gene3D" id="3.30.56.10">
    <property type="match status" value="2"/>
</dbReference>
<keyword evidence="6" id="KW-0067">ATP-binding</keyword>
<dbReference type="InterPro" id="IPR045060">
    <property type="entry name" value="Phe-tRNA-ligase_IIc_bsu"/>
</dbReference>
<dbReference type="Pfam" id="PF03147">
    <property type="entry name" value="FDX-ACB"/>
    <property type="match status" value="1"/>
</dbReference>
<dbReference type="EC" id="6.1.1.20" evidence="2"/>
<dbReference type="Pfam" id="PF03484">
    <property type="entry name" value="B5"/>
    <property type="match status" value="1"/>
</dbReference>
<dbReference type="SMART" id="SM00896">
    <property type="entry name" value="FDX-ACB"/>
    <property type="match status" value="1"/>
</dbReference>
<dbReference type="Gene3D" id="3.30.930.10">
    <property type="entry name" value="Bira Bifunctional Protein, Domain 2"/>
    <property type="match status" value="1"/>
</dbReference>
<dbReference type="GO" id="GO:0005524">
    <property type="term" value="F:ATP binding"/>
    <property type="evidence" value="ECO:0007669"/>
    <property type="project" value="UniProtKB-KW"/>
</dbReference>
<dbReference type="SMART" id="SM00874">
    <property type="entry name" value="B5"/>
    <property type="match status" value="1"/>
</dbReference>
<dbReference type="SUPFAM" id="SSF46955">
    <property type="entry name" value="Putative DNA-binding domain"/>
    <property type="match status" value="2"/>
</dbReference>
<evidence type="ECO:0000256" key="3">
    <source>
        <dbReference type="ARBA" id="ARBA00022598"/>
    </source>
</evidence>
<dbReference type="GO" id="GO:0009328">
    <property type="term" value="C:phenylalanine-tRNA ligase complex"/>
    <property type="evidence" value="ECO:0007669"/>
    <property type="project" value="TreeGrafter"/>
</dbReference>
<reference evidence="12" key="1">
    <citation type="journal article" date="2019" name="Mol. Phylogenet. Evol.">
        <title>Morphological evolution and classification of the red algal order Ceramiales inferred using plastid phylogenomics.</title>
        <authorList>
            <person name="Diaz-Tapia P."/>
            <person name="Pasella M.M."/>
            <person name="Verbruggen H."/>
            <person name="Maggs C.A."/>
        </authorList>
    </citation>
    <scope>NUCLEOTIDE SEQUENCE</scope>
    <source>
        <strain evidence="12">PD2926</strain>
    </source>
</reference>
<gene>
    <name evidence="12" type="primary">syfB</name>
</gene>
<feature type="domain" description="B5" evidence="11">
    <location>
        <begin position="255"/>
        <end position="338"/>
    </location>
</feature>
<dbReference type="InterPro" id="IPR005121">
    <property type="entry name" value="Fdx_antiC-bd"/>
</dbReference>
<evidence type="ECO:0000256" key="9">
    <source>
        <dbReference type="ARBA" id="ARBA00023146"/>
    </source>
</evidence>
<dbReference type="PANTHER" id="PTHR10947">
    <property type="entry name" value="PHENYLALANYL-TRNA SYNTHETASE BETA CHAIN AND LEUCINE-RICH REPEAT-CONTAINING PROTEIN 47"/>
    <property type="match status" value="1"/>
</dbReference>
<dbReference type="SUPFAM" id="SSF54991">
    <property type="entry name" value="Anticodon-binding domain of PheRS"/>
    <property type="match status" value="1"/>
</dbReference>
<dbReference type="Gene3D" id="3.30.70.380">
    <property type="entry name" value="Ferrodoxin-fold anticodon-binding domain"/>
    <property type="match status" value="1"/>
</dbReference>
<dbReference type="GO" id="GO:0004826">
    <property type="term" value="F:phenylalanine-tRNA ligase activity"/>
    <property type="evidence" value="ECO:0007669"/>
    <property type="project" value="UniProtKB-EC"/>
</dbReference>
<evidence type="ECO:0000256" key="1">
    <source>
        <dbReference type="ARBA" id="ARBA00001946"/>
    </source>
</evidence>
<evidence type="ECO:0000256" key="2">
    <source>
        <dbReference type="ARBA" id="ARBA00012814"/>
    </source>
</evidence>
<dbReference type="InterPro" id="IPR041616">
    <property type="entry name" value="PheRS_beta_core"/>
</dbReference>
<proteinExistence type="predicted"/>
<keyword evidence="4" id="KW-0479">Metal-binding</keyword>
<geneLocation type="plastid" evidence="12"/>
<dbReference type="InterPro" id="IPR005147">
    <property type="entry name" value="tRNA_synthase_B5-dom"/>
</dbReference>
<accession>A0A4D6WR13</accession>
<keyword evidence="5" id="KW-0547">Nucleotide-binding</keyword>
<dbReference type="EMBL" id="MK814615">
    <property type="protein sequence ID" value="QCI04720.1"/>
    <property type="molecule type" value="Genomic_DNA"/>
</dbReference>
<evidence type="ECO:0000313" key="12">
    <source>
        <dbReference type="EMBL" id="QCI04720.1"/>
    </source>
</evidence>
<sequence length="658" mass="78468">MKFSWTLLNHVIDLRNISFDYFQSKLILGGFEINNIIINDNTQDKIIEIDITSNRIDITSIIDLAQEMGSLLNLPLKIKLLKITNYINKPYIQQQLYHLKYIKITPIVHIKPYKKSLYTNKYLDIINEQNVNWLISIQKYIKIKWGYNIDFLDFQNSTIHDIYSNLHCKPYNNQSLTTLIAKHHILYKFSPDTEIDYNKIKNHSTSIILLCYLYKQDYLPYFINAYQETINLLTTYGQGTIGKSYEYYDTKARTKKNIFINFKNDDIRNILGPINNSHFEFLTIQQISQILKQLYLKPTYYKKTLQVKIPEYRAKDLIRRIDIIEEIARIHGFQFFLDKLPVTKKRGKISKNRFFTQKIRHILRYFGLHEVINCSLVGQQSSLDDRYNLYLYNPMTDEQKILRHNLIENLLSNYYYNIKQKNTHIELFEIGKIFYQNKNIIQEQMHLAGIIYNPNYTRLAWDKKAEPISWFHAKSIIENCCELLQANINWNNLNIKNSITKSFTKIEYLFDKHQQIGIYNRVNNDLIGIFGQLNYNYYKKTDKNSPIYIFELNIRKLINTINAINHLNYIIKPYSLYPSVTRDISIKLNYLDTIETIKHKILYHKKEWIESMNIINAYYDKKSKSQFLCIRIVYRAKNKTLNSIDINNIDQILLADIA</sequence>
<evidence type="ECO:0000256" key="8">
    <source>
        <dbReference type="ARBA" id="ARBA00022917"/>
    </source>
</evidence>
<dbReference type="SUPFAM" id="SSF55681">
    <property type="entry name" value="Class II aaRS and biotin synthetases"/>
    <property type="match status" value="1"/>
</dbReference>
<evidence type="ECO:0000259" key="11">
    <source>
        <dbReference type="PROSITE" id="PS51483"/>
    </source>
</evidence>
<dbReference type="PROSITE" id="PS51447">
    <property type="entry name" value="FDX_ACB"/>
    <property type="match status" value="1"/>
</dbReference>
<dbReference type="Pfam" id="PF17759">
    <property type="entry name" value="tRNA_synthFbeta"/>
    <property type="match status" value="1"/>
</dbReference>
<organism evidence="12">
    <name type="scientific">Bornetia secundiflora</name>
    <dbReference type="NCBI Taxonomy" id="2575637"/>
    <lineage>
        <taxon>Eukaryota</taxon>
        <taxon>Rhodophyta</taxon>
        <taxon>Florideophyceae</taxon>
        <taxon>Rhodymeniophycidae</taxon>
        <taxon>Ceramiales</taxon>
        <taxon>Wrangeliaceae</taxon>
        <taxon>Bornetia</taxon>
    </lineage>
</organism>
<dbReference type="GO" id="GO:0003723">
    <property type="term" value="F:RNA binding"/>
    <property type="evidence" value="ECO:0007669"/>
    <property type="project" value="InterPro"/>
</dbReference>
<dbReference type="GO" id="GO:0006432">
    <property type="term" value="P:phenylalanyl-tRNA aminoacylation"/>
    <property type="evidence" value="ECO:0007669"/>
    <property type="project" value="InterPro"/>
</dbReference>
<comment type="cofactor">
    <cofactor evidence="1">
        <name>Mg(2+)</name>
        <dbReference type="ChEBI" id="CHEBI:18420"/>
    </cofactor>
</comment>
<dbReference type="PANTHER" id="PTHR10947:SF0">
    <property type="entry name" value="PHENYLALANINE--TRNA LIGASE BETA SUBUNIT"/>
    <property type="match status" value="1"/>
</dbReference>
<name>A0A4D6WR13_9FLOR</name>
<dbReference type="AlphaFoldDB" id="A0A4D6WR13"/>
<evidence type="ECO:0000256" key="5">
    <source>
        <dbReference type="ARBA" id="ARBA00022741"/>
    </source>
</evidence>
<dbReference type="InterPro" id="IPR036690">
    <property type="entry name" value="Fdx_antiC-bd_sf"/>
</dbReference>
<dbReference type="PROSITE" id="PS51483">
    <property type="entry name" value="B5"/>
    <property type="match status" value="1"/>
</dbReference>
<dbReference type="InterPro" id="IPR045864">
    <property type="entry name" value="aa-tRNA-synth_II/BPL/LPL"/>
</dbReference>
<keyword evidence="8" id="KW-0648">Protein biosynthesis</keyword>
<evidence type="ECO:0000256" key="7">
    <source>
        <dbReference type="ARBA" id="ARBA00022842"/>
    </source>
</evidence>
<evidence type="ECO:0000256" key="4">
    <source>
        <dbReference type="ARBA" id="ARBA00022723"/>
    </source>
</evidence>
<evidence type="ECO:0000259" key="10">
    <source>
        <dbReference type="PROSITE" id="PS51447"/>
    </source>
</evidence>
<protein>
    <recommendedName>
        <fullName evidence="2">phenylalanine--tRNA ligase</fullName>
        <ecNumber evidence="2">6.1.1.20</ecNumber>
    </recommendedName>
</protein>
<feature type="domain" description="FDX-ACB" evidence="10">
    <location>
        <begin position="575"/>
        <end position="658"/>
    </location>
</feature>
<reference evidence="12" key="2">
    <citation type="submission" date="2019-04" db="EMBL/GenBank/DDBJ databases">
        <authorList>
            <person name="Pasella M."/>
        </authorList>
    </citation>
    <scope>NUCLEOTIDE SEQUENCE</scope>
    <source>
        <strain evidence="12">PD2926</strain>
    </source>
</reference>
<keyword evidence="7" id="KW-0460">Magnesium</keyword>
<dbReference type="InterPro" id="IPR009061">
    <property type="entry name" value="DNA-bd_dom_put_sf"/>
</dbReference>
<keyword evidence="9" id="KW-0030">Aminoacyl-tRNA synthetase</keyword>
<keyword evidence="12" id="KW-0934">Plastid</keyword>